<name>A0AA40B0S3_9PEZI</name>
<feature type="region of interest" description="Disordered" evidence="1">
    <location>
        <begin position="187"/>
        <end position="222"/>
    </location>
</feature>
<proteinExistence type="predicted"/>
<keyword evidence="3" id="KW-1185">Reference proteome</keyword>
<evidence type="ECO:0000256" key="1">
    <source>
        <dbReference type="SAM" id="MobiDB-lite"/>
    </source>
</evidence>
<dbReference type="AlphaFoldDB" id="A0AA40B0S3"/>
<feature type="compositionally biased region" description="Low complexity" evidence="1">
    <location>
        <begin position="105"/>
        <end position="120"/>
    </location>
</feature>
<feature type="region of interest" description="Disordered" evidence="1">
    <location>
        <begin position="76"/>
        <end position="123"/>
    </location>
</feature>
<dbReference type="Proteomes" id="UP001172102">
    <property type="component" value="Unassembled WGS sequence"/>
</dbReference>
<evidence type="ECO:0000313" key="3">
    <source>
        <dbReference type="Proteomes" id="UP001172102"/>
    </source>
</evidence>
<dbReference type="EMBL" id="JAUKUA010000002">
    <property type="protein sequence ID" value="KAK0725577.1"/>
    <property type="molecule type" value="Genomic_DNA"/>
</dbReference>
<reference evidence="2" key="1">
    <citation type="submission" date="2023-06" db="EMBL/GenBank/DDBJ databases">
        <title>Genome-scale phylogeny and comparative genomics of the fungal order Sordariales.</title>
        <authorList>
            <consortium name="Lawrence Berkeley National Laboratory"/>
            <person name="Hensen N."/>
            <person name="Bonometti L."/>
            <person name="Westerberg I."/>
            <person name="Brannstrom I.O."/>
            <person name="Guillou S."/>
            <person name="Cros-Aarteil S."/>
            <person name="Calhoun S."/>
            <person name="Haridas S."/>
            <person name="Kuo A."/>
            <person name="Mondo S."/>
            <person name="Pangilinan J."/>
            <person name="Riley R."/>
            <person name="Labutti K."/>
            <person name="Andreopoulos B."/>
            <person name="Lipzen A."/>
            <person name="Chen C."/>
            <person name="Yanf M."/>
            <person name="Daum C."/>
            <person name="Ng V."/>
            <person name="Clum A."/>
            <person name="Steindorff A."/>
            <person name="Ohm R."/>
            <person name="Martin F."/>
            <person name="Silar P."/>
            <person name="Natvig D."/>
            <person name="Lalanne C."/>
            <person name="Gautier V."/>
            <person name="Ament-Velasquez S.L."/>
            <person name="Kruys A."/>
            <person name="Hutchinson M.I."/>
            <person name="Powell A.J."/>
            <person name="Barry K."/>
            <person name="Miller A.N."/>
            <person name="Grigoriev I.V."/>
            <person name="Debuchy R."/>
            <person name="Gladieux P."/>
            <person name="Thoren M.H."/>
            <person name="Johannesson H."/>
        </authorList>
    </citation>
    <scope>NUCLEOTIDE SEQUENCE</scope>
    <source>
        <strain evidence="2">SMH4607-1</strain>
    </source>
</reference>
<organism evidence="2 3">
    <name type="scientific">Lasiosphaeris hirsuta</name>
    <dbReference type="NCBI Taxonomy" id="260670"/>
    <lineage>
        <taxon>Eukaryota</taxon>
        <taxon>Fungi</taxon>
        <taxon>Dikarya</taxon>
        <taxon>Ascomycota</taxon>
        <taxon>Pezizomycotina</taxon>
        <taxon>Sordariomycetes</taxon>
        <taxon>Sordariomycetidae</taxon>
        <taxon>Sordariales</taxon>
        <taxon>Lasiosphaeriaceae</taxon>
        <taxon>Lasiosphaeris</taxon>
    </lineage>
</organism>
<sequence length="222" mass="24408">MDDVEMADTPQLSPTRAVPPNIFSLRSTQLEEYVSDGNILVRPSKGNTPYKADYATNILMFEMGFNHDLRSYCGSGSAMSVDESPATCPDSGGQPAPRNQRGYGQPAFEQQQQPAQPSQEDTQTIQATQFNAAYQKAYSDAREDAIDEATRLLADEYEKHGEYHGAIGKLVRQLQMTADSFIDYHNDESRKQCQDDLPILGSSRSPPGSDSSIGTVGKRQTS</sequence>
<feature type="region of interest" description="Disordered" evidence="1">
    <location>
        <begin position="1"/>
        <end position="20"/>
    </location>
</feature>
<evidence type="ECO:0000313" key="2">
    <source>
        <dbReference type="EMBL" id="KAK0725577.1"/>
    </source>
</evidence>
<protein>
    <submittedName>
        <fullName evidence="2">Uncharacterized protein</fullName>
    </submittedName>
</protein>
<accession>A0AA40B0S3</accession>
<feature type="compositionally biased region" description="Low complexity" evidence="1">
    <location>
        <begin position="201"/>
        <end position="212"/>
    </location>
</feature>
<gene>
    <name evidence="2" type="ORF">B0H67DRAFT_641976</name>
</gene>
<comment type="caution">
    <text evidence="2">The sequence shown here is derived from an EMBL/GenBank/DDBJ whole genome shotgun (WGS) entry which is preliminary data.</text>
</comment>